<dbReference type="CDD" id="cd02440">
    <property type="entry name" value="AdoMet_MTases"/>
    <property type="match status" value="1"/>
</dbReference>
<protein>
    <recommendedName>
        <fullName evidence="6">Methyltransferase</fullName>
    </recommendedName>
</protein>
<dbReference type="GO" id="GO:0032259">
    <property type="term" value="P:methylation"/>
    <property type="evidence" value="ECO:0007669"/>
    <property type="project" value="UniProtKB-KW"/>
</dbReference>
<dbReference type="SUPFAM" id="SSF53335">
    <property type="entry name" value="S-adenosyl-L-methionine-dependent methyltransferases"/>
    <property type="match status" value="1"/>
</dbReference>
<keyword evidence="3" id="KW-0949">S-adenosyl-L-methionine</keyword>
<dbReference type="Proteomes" id="UP000176260">
    <property type="component" value="Unassembled WGS sequence"/>
</dbReference>
<dbReference type="Gene3D" id="3.40.50.150">
    <property type="entry name" value="Vaccinia Virus protein VP39"/>
    <property type="match status" value="1"/>
</dbReference>
<dbReference type="InterPro" id="IPR029063">
    <property type="entry name" value="SAM-dependent_MTases_sf"/>
</dbReference>
<dbReference type="PANTHER" id="PTHR43836">
    <property type="entry name" value="CATECHOL O-METHYLTRANSFERASE 1-RELATED"/>
    <property type="match status" value="1"/>
</dbReference>
<evidence type="ECO:0000313" key="5">
    <source>
        <dbReference type="Proteomes" id="UP000176260"/>
    </source>
</evidence>
<reference evidence="4 5" key="1">
    <citation type="journal article" date="2016" name="Nat. Commun.">
        <title>Thousands of microbial genomes shed light on interconnected biogeochemical processes in an aquifer system.</title>
        <authorList>
            <person name="Anantharaman K."/>
            <person name="Brown C.T."/>
            <person name="Hug L.A."/>
            <person name="Sharon I."/>
            <person name="Castelle C.J."/>
            <person name="Probst A.J."/>
            <person name="Thomas B.C."/>
            <person name="Singh A."/>
            <person name="Wilkins M.J."/>
            <person name="Karaoz U."/>
            <person name="Brodie E.L."/>
            <person name="Williams K.H."/>
            <person name="Hubbard S.S."/>
            <person name="Banfield J.F."/>
        </authorList>
    </citation>
    <scope>NUCLEOTIDE SEQUENCE [LARGE SCALE GENOMIC DNA]</scope>
</reference>
<dbReference type="AlphaFoldDB" id="A0A1G1XPK8"/>
<organism evidence="4 5">
    <name type="scientific">Candidatus Buchananbacteria bacterium RBG_13_39_9</name>
    <dbReference type="NCBI Taxonomy" id="1797531"/>
    <lineage>
        <taxon>Bacteria</taxon>
        <taxon>Candidatus Buchananiibacteriota</taxon>
    </lineage>
</organism>
<keyword evidence="2" id="KW-0808">Transferase</keyword>
<sequence>MTIDDKIDSLLKKLEELNNEGGQWNIPRETGQFLYQLILEKKPQVMLEIGASNGYSTIWLAMAARNVGAKFYTFEFVPDKVRDLVHNLQIAKLIQYVDIIPDDANKRLKHWQEKVDFVFLDGRKNEYLAQLKFLEPNLNEGAIIVADNVISHKHVLEEYLYYVENEKKYKSELKDIGTGLEITIKL</sequence>
<dbReference type="PANTHER" id="PTHR43836:SF2">
    <property type="entry name" value="CATECHOL O-METHYLTRANSFERASE 1-RELATED"/>
    <property type="match status" value="1"/>
</dbReference>
<accession>A0A1G1XPK8</accession>
<dbReference type="InterPro" id="IPR002935">
    <property type="entry name" value="SAM_O-MeTrfase"/>
</dbReference>
<evidence type="ECO:0008006" key="6">
    <source>
        <dbReference type="Google" id="ProtNLM"/>
    </source>
</evidence>
<evidence type="ECO:0000256" key="1">
    <source>
        <dbReference type="ARBA" id="ARBA00022603"/>
    </source>
</evidence>
<dbReference type="GO" id="GO:0008171">
    <property type="term" value="F:O-methyltransferase activity"/>
    <property type="evidence" value="ECO:0007669"/>
    <property type="project" value="InterPro"/>
</dbReference>
<dbReference type="PROSITE" id="PS51682">
    <property type="entry name" value="SAM_OMT_I"/>
    <property type="match status" value="1"/>
</dbReference>
<keyword evidence="1" id="KW-0489">Methyltransferase</keyword>
<proteinExistence type="predicted"/>
<dbReference type="EMBL" id="MHIA01000020">
    <property type="protein sequence ID" value="OGY41975.1"/>
    <property type="molecule type" value="Genomic_DNA"/>
</dbReference>
<name>A0A1G1XPK8_9BACT</name>
<gene>
    <name evidence="4" type="ORF">A2Y67_01105</name>
</gene>
<comment type="caution">
    <text evidence="4">The sequence shown here is derived from an EMBL/GenBank/DDBJ whole genome shotgun (WGS) entry which is preliminary data.</text>
</comment>
<evidence type="ECO:0000313" key="4">
    <source>
        <dbReference type="EMBL" id="OGY41975.1"/>
    </source>
</evidence>
<evidence type="ECO:0000256" key="3">
    <source>
        <dbReference type="ARBA" id="ARBA00022691"/>
    </source>
</evidence>
<dbReference type="Pfam" id="PF13578">
    <property type="entry name" value="Methyltransf_24"/>
    <property type="match status" value="1"/>
</dbReference>
<evidence type="ECO:0000256" key="2">
    <source>
        <dbReference type="ARBA" id="ARBA00022679"/>
    </source>
</evidence>